<dbReference type="AlphaFoldDB" id="A0A2G8RS30"/>
<dbReference type="EMBL" id="AYKW01000067">
    <property type="protein sequence ID" value="PIL24138.1"/>
    <property type="molecule type" value="Genomic_DNA"/>
</dbReference>
<evidence type="ECO:0000313" key="4">
    <source>
        <dbReference type="Proteomes" id="UP000230002"/>
    </source>
</evidence>
<keyword evidence="1" id="KW-1133">Transmembrane helix</keyword>
<feature type="transmembrane region" description="Helical" evidence="1">
    <location>
        <begin position="124"/>
        <end position="149"/>
    </location>
</feature>
<dbReference type="OrthoDB" id="3349377at2759"/>
<feature type="transmembrane region" description="Helical" evidence="1">
    <location>
        <begin position="95"/>
        <end position="112"/>
    </location>
</feature>
<evidence type="ECO:0000256" key="1">
    <source>
        <dbReference type="SAM" id="Phobius"/>
    </source>
</evidence>
<keyword evidence="1" id="KW-0472">Membrane</keyword>
<evidence type="ECO:0000259" key="2">
    <source>
        <dbReference type="Pfam" id="PF20151"/>
    </source>
</evidence>
<keyword evidence="1" id="KW-0812">Transmembrane</keyword>
<feature type="domain" description="DUF6533" evidence="2">
    <location>
        <begin position="19"/>
        <end position="64"/>
    </location>
</feature>
<protein>
    <recommendedName>
        <fullName evidence="2">DUF6533 domain-containing protein</fullName>
    </recommendedName>
</protein>
<evidence type="ECO:0000313" key="3">
    <source>
        <dbReference type="EMBL" id="PIL24138.1"/>
    </source>
</evidence>
<dbReference type="Proteomes" id="UP000230002">
    <property type="component" value="Unassembled WGS sequence"/>
</dbReference>
<feature type="transmembrane region" description="Helical" evidence="1">
    <location>
        <begin position="57"/>
        <end position="75"/>
    </location>
</feature>
<organism evidence="3 4">
    <name type="scientific">Ganoderma sinense ZZ0214-1</name>
    <dbReference type="NCBI Taxonomy" id="1077348"/>
    <lineage>
        <taxon>Eukaryota</taxon>
        <taxon>Fungi</taxon>
        <taxon>Dikarya</taxon>
        <taxon>Basidiomycota</taxon>
        <taxon>Agaricomycotina</taxon>
        <taxon>Agaricomycetes</taxon>
        <taxon>Polyporales</taxon>
        <taxon>Polyporaceae</taxon>
        <taxon>Ganoderma</taxon>
    </lineage>
</organism>
<dbReference type="InterPro" id="IPR045340">
    <property type="entry name" value="DUF6533"/>
</dbReference>
<comment type="caution">
    <text evidence="3">The sequence shown here is derived from an EMBL/GenBank/DDBJ whole genome shotgun (WGS) entry which is preliminary data.</text>
</comment>
<name>A0A2G8RS30_9APHY</name>
<proteinExistence type="predicted"/>
<feature type="transmembrane region" description="Helical" evidence="1">
    <location>
        <begin position="18"/>
        <end position="36"/>
    </location>
</feature>
<keyword evidence="4" id="KW-1185">Reference proteome</keyword>
<accession>A0A2G8RS30</accession>
<dbReference type="Pfam" id="PF20151">
    <property type="entry name" value="DUF6533"/>
    <property type="match status" value="1"/>
</dbReference>
<gene>
    <name evidence="3" type="ORF">GSI_13890</name>
</gene>
<reference evidence="3 4" key="1">
    <citation type="journal article" date="2015" name="Sci. Rep.">
        <title>Chromosome-level genome map provides insights into diverse defense mechanisms in the medicinal fungus Ganoderma sinense.</title>
        <authorList>
            <person name="Zhu Y."/>
            <person name="Xu J."/>
            <person name="Sun C."/>
            <person name="Zhou S."/>
            <person name="Xu H."/>
            <person name="Nelson D.R."/>
            <person name="Qian J."/>
            <person name="Song J."/>
            <person name="Luo H."/>
            <person name="Xiang L."/>
            <person name="Li Y."/>
            <person name="Xu Z."/>
            <person name="Ji A."/>
            <person name="Wang L."/>
            <person name="Lu S."/>
            <person name="Hayward A."/>
            <person name="Sun W."/>
            <person name="Li X."/>
            <person name="Schwartz D.C."/>
            <person name="Wang Y."/>
            <person name="Chen S."/>
        </authorList>
    </citation>
    <scope>NUCLEOTIDE SEQUENCE [LARGE SCALE GENOMIC DNA]</scope>
    <source>
        <strain evidence="3 4">ZZ0214-1</strain>
    </source>
</reference>
<sequence length="217" mass="24230">MEVISNASPWSASTQRSIYSAVSAAALIVFEYIITLDREIDFLRGRKFSWAKCIFLLNRYGSIVNYLAIMVMALPTTDLMVNTDHGVPVSTIGRVFALLSNTIVLAATWLGTRHTIQTGKEVGLSTVFASFLFWNGLRTFAFLIVMNVVQIVLSCFRIDGIAFLDLPRVLISICVSRFFLSLHRLGTHDPHESLSLPPFSSIHTFEHGESIGLSEWK</sequence>